<feature type="non-terminal residue" evidence="1">
    <location>
        <position position="1"/>
    </location>
</feature>
<dbReference type="AlphaFoldDB" id="A0A1A8RBT2"/>
<feature type="non-terminal residue" evidence="1">
    <location>
        <position position="58"/>
    </location>
</feature>
<reference evidence="1" key="2">
    <citation type="submission" date="2016-06" db="EMBL/GenBank/DDBJ databases">
        <title>The genome of a short-lived fish provides insights into sex chromosome evolution and the genetic control of aging.</title>
        <authorList>
            <person name="Reichwald K."/>
            <person name="Felder M."/>
            <person name="Petzold A."/>
            <person name="Koch P."/>
            <person name="Groth M."/>
            <person name="Platzer M."/>
        </authorList>
    </citation>
    <scope>NUCLEOTIDE SEQUENCE</scope>
    <source>
        <tissue evidence="1">Brain</tissue>
    </source>
</reference>
<organism evidence="1">
    <name type="scientific">Nothobranchius rachovii</name>
    <name type="common">bluefin notho</name>
    <dbReference type="NCBI Taxonomy" id="451742"/>
    <lineage>
        <taxon>Eukaryota</taxon>
        <taxon>Metazoa</taxon>
        <taxon>Chordata</taxon>
        <taxon>Craniata</taxon>
        <taxon>Vertebrata</taxon>
        <taxon>Euteleostomi</taxon>
        <taxon>Actinopterygii</taxon>
        <taxon>Neopterygii</taxon>
        <taxon>Teleostei</taxon>
        <taxon>Neoteleostei</taxon>
        <taxon>Acanthomorphata</taxon>
        <taxon>Ovalentaria</taxon>
        <taxon>Atherinomorphae</taxon>
        <taxon>Cyprinodontiformes</taxon>
        <taxon>Nothobranchiidae</taxon>
        <taxon>Nothobranchius</taxon>
    </lineage>
</organism>
<dbReference type="EMBL" id="HAEH01015430">
    <property type="protein sequence ID" value="SBS02729.1"/>
    <property type="molecule type" value="Transcribed_RNA"/>
</dbReference>
<reference evidence="1" key="1">
    <citation type="submission" date="2016-05" db="EMBL/GenBank/DDBJ databases">
        <authorList>
            <person name="Lavstsen T."/>
            <person name="Jespersen J.S."/>
        </authorList>
    </citation>
    <scope>NUCLEOTIDE SEQUENCE</scope>
    <source>
        <tissue evidence="1">Brain</tissue>
    </source>
</reference>
<accession>A0A1A8RBT2</accession>
<protein>
    <submittedName>
        <fullName evidence="1">Uncharacterized protein</fullName>
    </submittedName>
</protein>
<sequence length="58" mass="6808">HELLQPHGLLQLYPVCFWPHTHRGHTLDHMWGALVLESYYPAHFRGCPALKHLILISR</sequence>
<evidence type="ECO:0000313" key="1">
    <source>
        <dbReference type="EMBL" id="SBS02729.1"/>
    </source>
</evidence>
<proteinExistence type="predicted"/>
<name>A0A1A8RBT2_9TELE</name>
<gene>
    <name evidence="1" type="primary">Nfu_g_1_024578</name>
</gene>